<keyword evidence="2" id="KW-1133">Transmembrane helix</keyword>
<reference evidence="3 4" key="1">
    <citation type="submission" date="2008-07" db="EMBL/GenBank/DDBJ databases">
        <authorList>
            <person name="Tandeau de Marsac N."/>
            <person name="Ferriera S."/>
            <person name="Johnson J."/>
            <person name="Kravitz S."/>
            <person name="Beeson K."/>
            <person name="Sutton G."/>
            <person name="Rogers Y.-H."/>
            <person name="Friedman R."/>
            <person name="Frazier M."/>
            <person name="Venter J.C."/>
        </authorList>
    </citation>
    <scope>NUCLEOTIDE SEQUENCE [LARGE SCALE GENOMIC DNA]</scope>
    <source>
        <strain evidence="3 4">PCC 7420</strain>
    </source>
</reference>
<organism evidence="3 4">
    <name type="scientific">Coleofasciculus chthonoplastes PCC 7420</name>
    <dbReference type="NCBI Taxonomy" id="118168"/>
    <lineage>
        <taxon>Bacteria</taxon>
        <taxon>Bacillati</taxon>
        <taxon>Cyanobacteriota</taxon>
        <taxon>Cyanophyceae</taxon>
        <taxon>Coleofasciculales</taxon>
        <taxon>Coleofasciculaceae</taxon>
        <taxon>Coleofasciculus</taxon>
    </lineage>
</organism>
<evidence type="ECO:0000313" key="4">
    <source>
        <dbReference type="Proteomes" id="UP000003835"/>
    </source>
</evidence>
<dbReference type="eggNOG" id="COG3019">
    <property type="taxonomic scope" value="Bacteria"/>
</dbReference>
<evidence type="ECO:0000256" key="2">
    <source>
        <dbReference type="SAM" id="Phobius"/>
    </source>
</evidence>
<keyword evidence="2" id="KW-0472">Membrane</keyword>
<feature type="region of interest" description="Disordered" evidence="1">
    <location>
        <begin position="42"/>
        <end position="61"/>
    </location>
</feature>
<proteinExistence type="predicted"/>
<keyword evidence="2" id="KW-0812">Transmembrane</keyword>
<dbReference type="RefSeq" id="WP_006101135.1">
    <property type="nucleotide sequence ID" value="NZ_DS989849.1"/>
</dbReference>
<dbReference type="EMBL" id="DS989849">
    <property type="protein sequence ID" value="EDX75425.1"/>
    <property type="molecule type" value="Genomic_DNA"/>
</dbReference>
<sequence>MLKRLTSWMHQQSRPLLLSGVAIVGVVGATYLTVGVWGKSTNSQGINSPQSPNPVAATPVSMNGSVWDQETEPLSEPLSVTVYRSPSCGCCGEWIKHLEKHGFQVTDTKTDAMTAIKEKYHVPQDFASCHTAIVNGYVVEGHIPADDIKRLVKQKPDIAGIAVPGMPLGSPGMEAGERKESFAVLAFNRDGEFEVFQEYQSY</sequence>
<evidence type="ECO:0000256" key="1">
    <source>
        <dbReference type="SAM" id="MobiDB-lite"/>
    </source>
</evidence>
<feature type="transmembrane region" description="Helical" evidence="2">
    <location>
        <begin position="16"/>
        <end position="38"/>
    </location>
</feature>
<dbReference type="InterPro" id="IPR036249">
    <property type="entry name" value="Thioredoxin-like_sf"/>
</dbReference>
<dbReference type="AlphaFoldDB" id="B4VRL2"/>
<dbReference type="STRING" id="118168.MC7420_1343"/>
<evidence type="ECO:0000313" key="3">
    <source>
        <dbReference type="EMBL" id="EDX75425.1"/>
    </source>
</evidence>
<name>B4VRL2_9CYAN</name>
<evidence type="ECO:0008006" key="5">
    <source>
        <dbReference type="Google" id="ProtNLM"/>
    </source>
</evidence>
<dbReference type="Pfam" id="PF04214">
    <property type="entry name" value="DUF411"/>
    <property type="match status" value="1"/>
</dbReference>
<dbReference type="InterPro" id="IPR007332">
    <property type="entry name" value="DUF411"/>
</dbReference>
<dbReference type="Proteomes" id="UP000003835">
    <property type="component" value="Unassembled WGS sequence"/>
</dbReference>
<dbReference type="HOGENOM" id="CLU_112034_1_1_3"/>
<keyword evidence="4" id="KW-1185">Reference proteome</keyword>
<protein>
    <recommendedName>
        <fullName evidence="5">Metal-binding protein</fullName>
    </recommendedName>
</protein>
<gene>
    <name evidence="3" type="ORF">MC7420_1343</name>
</gene>
<accession>B4VRL2</accession>
<dbReference type="SUPFAM" id="SSF52833">
    <property type="entry name" value="Thioredoxin-like"/>
    <property type="match status" value="1"/>
</dbReference>